<feature type="non-terminal residue" evidence="1">
    <location>
        <position position="1"/>
    </location>
</feature>
<accession>A0A699PZE8</accession>
<keyword evidence="1" id="KW-0695">RNA-directed DNA polymerase</keyword>
<dbReference type="EMBL" id="BKCJ010967303">
    <property type="protein sequence ID" value="GFC55952.1"/>
    <property type="molecule type" value="Genomic_DNA"/>
</dbReference>
<organism evidence="1">
    <name type="scientific">Tanacetum cinerariifolium</name>
    <name type="common">Dalmatian daisy</name>
    <name type="synonym">Chrysanthemum cinerariifolium</name>
    <dbReference type="NCBI Taxonomy" id="118510"/>
    <lineage>
        <taxon>Eukaryota</taxon>
        <taxon>Viridiplantae</taxon>
        <taxon>Streptophyta</taxon>
        <taxon>Embryophyta</taxon>
        <taxon>Tracheophyta</taxon>
        <taxon>Spermatophyta</taxon>
        <taxon>Magnoliopsida</taxon>
        <taxon>eudicotyledons</taxon>
        <taxon>Gunneridae</taxon>
        <taxon>Pentapetalae</taxon>
        <taxon>asterids</taxon>
        <taxon>campanulids</taxon>
        <taxon>Asterales</taxon>
        <taxon>Asteraceae</taxon>
        <taxon>Asteroideae</taxon>
        <taxon>Anthemideae</taxon>
        <taxon>Anthemidinae</taxon>
        <taxon>Tanacetum</taxon>
    </lineage>
</organism>
<reference evidence="1" key="1">
    <citation type="journal article" date="2019" name="Sci. Rep.">
        <title>Draft genome of Tanacetum cinerariifolium, the natural source of mosquito coil.</title>
        <authorList>
            <person name="Yamashiro T."/>
            <person name="Shiraishi A."/>
            <person name="Satake H."/>
            <person name="Nakayama K."/>
        </authorList>
    </citation>
    <scope>NUCLEOTIDE SEQUENCE</scope>
</reference>
<gene>
    <name evidence="1" type="ORF">Tci_827922</name>
</gene>
<dbReference type="GO" id="GO:0003964">
    <property type="term" value="F:RNA-directed DNA polymerase activity"/>
    <property type="evidence" value="ECO:0007669"/>
    <property type="project" value="UniProtKB-KW"/>
</dbReference>
<protein>
    <submittedName>
        <fullName evidence="1">RNA-directed DNA polymerase, eukaryota, reverse transcriptase zinc-binding domain protein</fullName>
    </submittedName>
</protein>
<dbReference type="AlphaFoldDB" id="A0A699PZE8"/>
<proteinExistence type="predicted"/>
<keyword evidence="1" id="KW-0548">Nucleotidyltransferase</keyword>
<name>A0A699PZE8_TANCI</name>
<sequence length="263" mass="30077">VLEAIPDICITTLDRLWSDHTPILLHVSKSDFGPTPFKFYNPWLLHDGFDDCIKVVWPSLEFNNDGRRLASHEKLRSLKHIIKHWHANMSSHDRSLKQTAMLDLKLIDKKINKGSASQIDLDNRIKLMQDLDKFDNFEAPGLVQKAHIKWDIEGNENSKFFHGTIDQKRRTQAINGIMHDGEWITEPSRLKEGFLNFFKVKFQAHDSQVTFSPLLASTTLPGHDRISLESPVSIDEIKDIVWGCGSSKAPGPDGFSFAFIKKY</sequence>
<keyword evidence="1" id="KW-0808">Transferase</keyword>
<evidence type="ECO:0000313" key="1">
    <source>
        <dbReference type="EMBL" id="GFC55952.1"/>
    </source>
</evidence>
<comment type="caution">
    <text evidence="1">The sequence shown here is derived from an EMBL/GenBank/DDBJ whole genome shotgun (WGS) entry which is preliminary data.</text>
</comment>